<name>A0AAE0P0F8_9PEZI</name>
<evidence type="ECO:0000313" key="3">
    <source>
        <dbReference type="Proteomes" id="UP001285441"/>
    </source>
</evidence>
<gene>
    <name evidence="2" type="ORF">B0H63DRAFT_129367</name>
</gene>
<dbReference type="AlphaFoldDB" id="A0AAE0P0F8"/>
<feature type="compositionally biased region" description="Acidic residues" evidence="1">
    <location>
        <begin position="278"/>
        <end position="295"/>
    </location>
</feature>
<proteinExistence type="predicted"/>
<evidence type="ECO:0000256" key="1">
    <source>
        <dbReference type="SAM" id="MobiDB-lite"/>
    </source>
</evidence>
<protein>
    <submittedName>
        <fullName evidence="2">Uncharacterized protein</fullName>
    </submittedName>
</protein>
<feature type="region of interest" description="Disordered" evidence="1">
    <location>
        <begin position="1"/>
        <end position="95"/>
    </location>
</feature>
<comment type="caution">
    <text evidence="2">The sequence shown here is derived from an EMBL/GenBank/DDBJ whole genome shotgun (WGS) entry which is preliminary data.</text>
</comment>
<evidence type="ECO:0000313" key="2">
    <source>
        <dbReference type="EMBL" id="KAK3390992.1"/>
    </source>
</evidence>
<keyword evidence="3" id="KW-1185">Reference proteome</keyword>
<feature type="region of interest" description="Disordered" evidence="1">
    <location>
        <begin position="264"/>
        <end position="297"/>
    </location>
</feature>
<feature type="compositionally biased region" description="Acidic residues" evidence="1">
    <location>
        <begin position="56"/>
        <end position="87"/>
    </location>
</feature>
<reference evidence="2" key="2">
    <citation type="submission" date="2023-06" db="EMBL/GenBank/DDBJ databases">
        <authorList>
            <consortium name="Lawrence Berkeley National Laboratory"/>
            <person name="Haridas S."/>
            <person name="Hensen N."/>
            <person name="Bonometti L."/>
            <person name="Westerberg I."/>
            <person name="Brannstrom I.O."/>
            <person name="Guillou S."/>
            <person name="Cros-Aarteil S."/>
            <person name="Calhoun S."/>
            <person name="Kuo A."/>
            <person name="Mondo S."/>
            <person name="Pangilinan J."/>
            <person name="Riley R."/>
            <person name="LaButti K."/>
            <person name="Andreopoulos B."/>
            <person name="Lipzen A."/>
            <person name="Chen C."/>
            <person name="Yanf M."/>
            <person name="Daum C."/>
            <person name="Ng V."/>
            <person name="Clum A."/>
            <person name="Steindorff A."/>
            <person name="Ohm R."/>
            <person name="Martin F."/>
            <person name="Silar P."/>
            <person name="Natvig D."/>
            <person name="Lalanne C."/>
            <person name="Gautier V."/>
            <person name="Ament-velasquez S.L."/>
            <person name="Kruys A."/>
            <person name="Hutchinson M.I."/>
            <person name="Powell A.J."/>
            <person name="Barry K."/>
            <person name="Miller A.N."/>
            <person name="Grigoriev I.V."/>
            <person name="Debuchy R."/>
            <person name="Gladieux P."/>
            <person name="Thoren M.H."/>
            <person name="Johannesson H."/>
        </authorList>
    </citation>
    <scope>NUCLEOTIDE SEQUENCE</scope>
    <source>
        <strain evidence="2">CBS 232.78</strain>
    </source>
</reference>
<dbReference type="EMBL" id="JAULSW010000002">
    <property type="protein sequence ID" value="KAK3390992.1"/>
    <property type="molecule type" value="Genomic_DNA"/>
</dbReference>
<dbReference type="Proteomes" id="UP001285441">
    <property type="component" value="Unassembled WGS sequence"/>
</dbReference>
<organism evidence="2 3">
    <name type="scientific">Podospora didyma</name>
    <dbReference type="NCBI Taxonomy" id="330526"/>
    <lineage>
        <taxon>Eukaryota</taxon>
        <taxon>Fungi</taxon>
        <taxon>Dikarya</taxon>
        <taxon>Ascomycota</taxon>
        <taxon>Pezizomycotina</taxon>
        <taxon>Sordariomycetes</taxon>
        <taxon>Sordariomycetidae</taxon>
        <taxon>Sordariales</taxon>
        <taxon>Podosporaceae</taxon>
        <taxon>Podospora</taxon>
    </lineage>
</organism>
<reference evidence="2" key="1">
    <citation type="journal article" date="2023" name="Mol. Phylogenet. Evol.">
        <title>Genome-scale phylogeny and comparative genomics of the fungal order Sordariales.</title>
        <authorList>
            <person name="Hensen N."/>
            <person name="Bonometti L."/>
            <person name="Westerberg I."/>
            <person name="Brannstrom I.O."/>
            <person name="Guillou S."/>
            <person name="Cros-Aarteil S."/>
            <person name="Calhoun S."/>
            <person name="Haridas S."/>
            <person name="Kuo A."/>
            <person name="Mondo S."/>
            <person name="Pangilinan J."/>
            <person name="Riley R."/>
            <person name="LaButti K."/>
            <person name="Andreopoulos B."/>
            <person name="Lipzen A."/>
            <person name="Chen C."/>
            <person name="Yan M."/>
            <person name="Daum C."/>
            <person name="Ng V."/>
            <person name="Clum A."/>
            <person name="Steindorff A."/>
            <person name="Ohm R.A."/>
            <person name="Martin F."/>
            <person name="Silar P."/>
            <person name="Natvig D.O."/>
            <person name="Lalanne C."/>
            <person name="Gautier V."/>
            <person name="Ament-Velasquez S.L."/>
            <person name="Kruys A."/>
            <person name="Hutchinson M.I."/>
            <person name="Powell A.J."/>
            <person name="Barry K."/>
            <person name="Miller A.N."/>
            <person name="Grigoriev I.V."/>
            <person name="Debuchy R."/>
            <person name="Gladieux P."/>
            <person name="Hiltunen Thoren M."/>
            <person name="Johannesson H."/>
        </authorList>
    </citation>
    <scope>NUCLEOTIDE SEQUENCE</scope>
    <source>
        <strain evidence="2">CBS 232.78</strain>
    </source>
</reference>
<accession>A0AAE0P0F8</accession>
<sequence length="414" mass="46788">MRPVVAPTEDVDMLAPDDNQDLGIPDIPDLSFVVSHDDVAMLRGGSQQQGPPAQPESEEETGDDEGDDDEGDEDEGGEDEGDDELGVDDGFNPNYFDFHEASSDSDWSNYNLVPQIALEHELVIAGLEGSQLWNEEQRKVHRLLYLRGFQPMIPSAWRMDFLMWGVAQPEMDEVFTPLTRRKKHVLISACGNELTATKALESLFYLTQTVKDYAKLGESEKITSYIVKTIRAYNKWAMKDTGVDLKDALPILAVKGYELDFNGGDVDGDVDSGWGTPSEDDEDDDEEEGEEEGDDDLVHAMSRDMERTLKRMGSRWRHLLRSEGQTGQTRFAIQPPTLYLFGVHQHTILLTSFDPSVRRSRVIVLETMRVRERGDWLWNALSIAIPVNIARQSLLRFREYGYFGPTPPEEEPDL</sequence>